<comment type="caution">
    <text evidence="9">The sequence shown here is derived from an EMBL/GenBank/DDBJ whole genome shotgun (WGS) entry which is preliminary data.</text>
</comment>
<keyword evidence="5 9" id="KW-0418">Kinase</keyword>
<keyword evidence="4" id="KW-0808">Transferase</keyword>
<gene>
    <name evidence="9" type="ORF">IRJ16_04380</name>
</gene>
<proteinExistence type="predicted"/>
<sequence length="429" mass="48219">MKKKLLYTSITIVVAVIGLFALQADWIIKTAETEKAKRVSKLEMALGRSFLAIFARQYDERSKDHRSYHIKDSIAKAKALRDLPSYYKAETAKLTQYVKRELIGMGEATMAENVRIVFASDQEKPAVSVEPYGTRFVEYPAHAVDPVSGKLKLVAVSSPNMQGLIASKLLFFLMLNGFLMFCLIFSIVYLIKLILQQKQLAEMKDDFINNLTHEFKTPIATVSAAIEGLQKFNAINDKEKTERYLDISRAELNRLNDMVTKVLNISSYERKDLKLDKESVDLEDVVTQVTQMEQLKGVKPVRFSVNIAPDVRKIIADPLHIKNVLGNLIDNAAKYSKDSVDISITAYRDKHMATIKIKDNGIGIAAKDLKFIFDKFYRVTDGNLYNTKGNGLGLNYVRSIIEAHGGTVTVKSEINAGTEFYITLPLNNG</sequence>
<evidence type="ECO:0000256" key="7">
    <source>
        <dbReference type="SAM" id="Phobius"/>
    </source>
</evidence>
<accession>A0A929KYU8</accession>
<reference evidence="9" key="1">
    <citation type="submission" date="2020-10" db="EMBL/GenBank/DDBJ databases">
        <title>Mucilaginibacter mali sp. nov., isolated from rhizosphere soil of apple orchard.</title>
        <authorList>
            <person name="Lee J.-S."/>
            <person name="Kim H.S."/>
            <person name="Kim J.-S."/>
        </authorList>
    </citation>
    <scope>NUCLEOTIDE SEQUENCE</scope>
    <source>
        <strain evidence="9">KCTC 22746</strain>
    </source>
</reference>
<dbReference type="SUPFAM" id="SSF47384">
    <property type="entry name" value="Homodimeric domain of signal transducing histidine kinase"/>
    <property type="match status" value="1"/>
</dbReference>
<evidence type="ECO:0000256" key="1">
    <source>
        <dbReference type="ARBA" id="ARBA00000085"/>
    </source>
</evidence>
<evidence type="ECO:0000256" key="2">
    <source>
        <dbReference type="ARBA" id="ARBA00012438"/>
    </source>
</evidence>
<dbReference type="SUPFAM" id="SSF55874">
    <property type="entry name" value="ATPase domain of HSP90 chaperone/DNA topoisomerase II/histidine kinase"/>
    <property type="match status" value="1"/>
</dbReference>
<keyword evidence="3" id="KW-0597">Phosphoprotein</keyword>
<feature type="transmembrane region" description="Helical" evidence="7">
    <location>
        <begin position="6"/>
        <end position="28"/>
    </location>
</feature>
<dbReference type="EC" id="2.7.13.3" evidence="2"/>
<name>A0A929KYU8_9SPHI</name>
<feature type="domain" description="Histidine kinase" evidence="8">
    <location>
        <begin position="210"/>
        <end position="428"/>
    </location>
</feature>
<keyword evidence="6" id="KW-0902">Two-component regulatory system</keyword>
<dbReference type="PANTHER" id="PTHR45453:SF1">
    <property type="entry name" value="PHOSPHATE REGULON SENSOR PROTEIN PHOR"/>
    <property type="match status" value="1"/>
</dbReference>
<dbReference type="PRINTS" id="PR00344">
    <property type="entry name" value="BCTRLSENSOR"/>
</dbReference>
<keyword evidence="10" id="KW-1185">Reference proteome</keyword>
<evidence type="ECO:0000256" key="3">
    <source>
        <dbReference type="ARBA" id="ARBA00022553"/>
    </source>
</evidence>
<organism evidence="9 10">
    <name type="scientific">Mucilaginibacter myungsuensis</name>
    <dbReference type="NCBI Taxonomy" id="649104"/>
    <lineage>
        <taxon>Bacteria</taxon>
        <taxon>Pseudomonadati</taxon>
        <taxon>Bacteroidota</taxon>
        <taxon>Sphingobacteriia</taxon>
        <taxon>Sphingobacteriales</taxon>
        <taxon>Sphingobacteriaceae</taxon>
        <taxon>Mucilaginibacter</taxon>
    </lineage>
</organism>
<dbReference type="Gene3D" id="1.10.287.130">
    <property type="match status" value="1"/>
</dbReference>
<dbReference type="GO" id="GO:0000155">
    <property type="term" value="F:phosphorelay sensor kinase activity"/>
    <property type="evidence" value="ECO:0007669"/>
    <property type="project" value="InterPro"/>
</dbReference>
<evidence type="ECO:0000313" key="10">
    <source>
        <dbReference type="Proteomes" id="UP000622475"/>
    </source>
</evidence>
<evidence type="ECO:0000256" key="5">
    <source>
        <dbReference type="ARBA" id="ARBA00022777"/>
    </source>
</evidence>
<dbReference type="InterPro" id="IPR004358">
    <property type="entry name" value="Sig_transdc_His_kin-like_C"/>
</dbReference>
<dbReference type="GO" id="GO:0005886">
    <property type="term" value="C:plasma membrane"/>
    <property type="evidence" value="ECO:0007669"/>
    <property type="project" value="TreeGrafter"/>
</dbReference>
<dbReference type="CDD" id="cd00075">
    <property type="entry name" value="HATPase"/>
    <property type="match status" value="1"/>
</dbReference>
<dbReference type="GO" id="GO:0004721">
    <property type="term" value="F:phosphoprotein phosphatase activity"/>
    <property type="evidence" value="ECO:0007669"/>
    <property type="project" value="TreeGrafter"/>
</dbReference>
<dbReference type="CDD" id="cd00082">
    <property type="entry name" value="HisKA"/>
    <property type="match status" value="1"/>
</dbReference>
<dbReference type="Pfam" id="PF00512">
    <property type="entry name" value="HisKA"/>
    <property type="match status" value="1"/>
</dbReference>
<dbReference type="SMART" id="SM00387">
    <property type="entry name" value="HATPase_c"/>
    <property type="match status" value="1"/>
</dbReference>
<dbReference type="SMART" id="SM00388">
    <property type="entry name" value="HisKA"/>
    <property type="match status" value="1"/>
</dbReference>
<feature type="transmembrane region" description="Helical" evidence="7">
    <location>
        <begin position="169"/>
        <end position="191"/>
    </location>
</feature>
<dbReference type="InterPro" id="IPR036890">
    <property type="entry name" value="HATPase_C_sf"/>
</dbReference>
<dbReference type="PROSITE" id="PS50109">
    <property type="entry name" value="HIS_KIN"/>
    <property type="match status" value="1"/>
</dbReference>
<evidence type="ECO:0000256" key="6">
    <source>
        <dbReference type="ARBA" id="ARBA00023012"/>
    </source>
</evidence>
<dbReference type="Pfam" id="PF02518">
    <property type="entry name" value="HATPase_c"/>
    <property type="match status" value="1"/>
</dbReference>
<dbReference type="RefSeq" id="WP_194110319.1">
    <property type="nucleotide sequence ID" value="NZ_JADFFL010000002.1"/>
</dbReference>
<evidence type="ECO:0000313" key="9">
    <source>
        <dbReference type="EMBL" id="MBE9661110.1"/>
    </source>
</evidence>
<dbReference type="AlphaFoldDB" id="A0A929KYU8"/>
<protein>
    <recommendedName>
        <fullName evidence="2">histidine kinase</fullName>
        <ecNumber evidence="2">2.7.13.3</ecNumber>
    </recommendedName>
</protein>
<keyword evidence="7" id="KW-0812">Transmembrane</keyword>
<comment type="catalytic activity">
    <reaction evidence="1">
        <text>ATP + protein L-histidine = ADP + protein N-phospho-L-histidine.</text>
        <dbReference type="EC" id="2.7.13.3"/>
    </reaction>
</comment>
<keyword evidence="7" id="KW-0472">Membrane</keyword>
<dbReference type="EMBL" id="JADFFL010000002">
    <property type="protein sequence ID" value="MBE9661110.1"/>
    <property type="molecule type" value="Genomic_DNA"/>
</dbReference>
<dbReference type="PANTHER" id="PTHR45453">
    <property type="entry name" value="PHOSPHATE REGULON SENSOR PROTEIN PHOR"/>
    <property type="match status" value="1"/>
</dbReference>
<dbReference type="GO" id="GO:0016036">
    <property type="term" value="P:cellular response to phosphate starvation"/>
    <property type="evidence" value="ECO:0007669"/>
    <property type="project" value="TreeGrafter"/>
</dbReference>
<dbReference type="Gene3D" id="3.30.565.10">
    <property type="entry name" value="Histidine kinase-like ATPase, C-terminal domain"/>
    <property type="match status" value="1"/>
</dbReference>
<dbReference type="InterPro" id="IPR036097">
    <property type="entry name" value="HisK_dim/P_sf"/>
</dbReference>
<dbReference type="InterPro" id="IPR050351">
    <property type="entry name" value="BphY/WalK/GraS-like"/>
</dbReference>
<keyword evidence="7" id="KW-1133">Transmembrane helix</keyword>
<evidence type="ECO:0000259" key="8">
    <source>
        <dbReference type="PROSITE" id="PS50109"/>
    </source>
</evidence>
<dbReference type="FunFam" id="3.30.565.10:FF:000006">
    <property type="entry name" value="Sensor histidine kinase WalK"/>
    <property type="match status" value="1"/>
</dbReference>
<dbReference type="InterPro" id="IPR005467">
    <property type="entry name" value="His_kinase_dom"/>
</dbReference>
<evidence type="ECO:0000256" key="4">
    <source>
        <dbReference type="ARBA" id="ARBA00022679"/>
    </source>
</evidence>
<dbReference type="InterPro" id="IPR003661">
    <property type="entry name" value="HisK_dim/P_dom"/>
</dbReference>
<dbReference type="Proteomes" id="UP000622475">
    <property type="component" value="Unassembled WGS sequence"/>
</dbReference>
<dbReference type="InterPro" id="IPR003594">
    <property type="entry name" value="HATPase_dom"/>
</dbReference>